<evidence type="ECO:0000259" key="3">
    <source>
        <dbReference type="PROSITE" id="PS50056"/>
    </source>
</evidence>
<gene>
    <name evidence="4" type="primary">Acey_s0286.g1402</name>
    <name evidence="4" type="ORF">Y032_0286g1402</name>
</gene>
<dbReference type="PRINTS" id="PR00700">
    <property type="entry name" value="PRTYPHPHTASE"/>
</dbReference>
<protein>
    <recommendedName>
        <fullName evidence="6">Protein-tyrosine phosphatase</fullName>
    </recommendedName>
</protein>
<dbReference type="InterPro" id="IPR029021">
    <property type="entry name" value="Prot-tyrosine_phosphatase-like"/>
</dbReference>
<dbReference type="InterPro" id="IPR003595">
    <property type="entry name" value="Tyr_Pase_cat"/>
</dbReference>
<evidence type="ECO:0000313" key="4">
    <source>
        <dbReference type="EMBL" id="EYB86063.1"/>
    </source>
</evidence>
<dbReference type="OrthoDB" id="5870053at2759"/>
<evidence type="ECO:0000259" key="2">
    <source>
        <dbReference type="PROSITE" id="PS50055"/>
    </source>
</evidence>
<feature type="region of interest" description="Disordered" evidence="1">
    <location>
        <begin position="25"/>
        <end position="98"/>
    </location>
</feature>
<dbReference type="PROSITE" id="PS50055">
    <property type="entry name" value="TYR_PHOSPHATASE_PTP"/>
    <property type="match status" value="1"/>
</dbReference>
<feature type="compositionally biased region" description="Basic residues" evidence="1">
    <location>
        <begin position="26"/>
        <end position="42"/>
    </location>
</feature>
<organism evidence="4 5">
    <name type="scientific">Ancylostoma ceylanicum</name>
    <dbReference type="NCBI Taxonomy" id="53326"/>
    <lineage>
        <taxon>Eukaryota</taxon>
        <taxon>Metazoa</taxon>
        <taxon>Ecdysozoa</taxon>
        <taxon>Nematoda</taxon>
        <taxon>Chromadorea</taxon>
        <taxon>Rhabditida</taxon>
        <taxon>Rhabditina</taxon>
        <taxon>Rhabditomorpha</taxon>
        <taxon>Strongyloidea</taxon>
        <taxon>Ancylostomatidae</taxon>
        <taxon>Ancylostomatinae</taxon>
        <taxon>Ancylostoma</taxon>
    </lineage>
</organism>
<evidence type="ECO:0000313" key="5">
    <source>
        <dbReference type="Proteomes" id="UP000024635"/>
    </source>
</evidence>
<name>A0A016S627_9BILA</name>
<dbReference type="Pfam" id="PF00102">
    <property type="entry name" value="Y_phosphatase"/>
    <property type="match status" value="1"/>
</dbReference>
<dbReference type="PROSITE" id="PS50056">
    <property type="entry name" value="TYR_PHOSPHATASE_2"/>
    <property type="match status" value="1"/>
</dbReference>
<feature type="domain" description="Tyrosine specific protein phosphatases" evidence="3">
    <location>
        <begin position="324"/>
        <end position="392"/>
    </location>
</feature>
<evidence type="ECO:0008006" key="6">
    <source>
        <dbReference type="Google" id="ProtNLM"/>
    </source>
</evidence>
<dbReference type="SMART" id="SM00194">
    <property type="entry name" value="PTPc"/>
    <property type="match status" value="1"/>
</dbReference>
<dbReference type="PANTHER" id="PTHR23219:SF13">
    <property type="entry name" value="TYROSINE-PROTEIN PHOSPHATASE DOMAIN-CONTAINING PROTEIN"/>
    <property type="match status" value="1"/>
</dbReference>
<reference evidence="5" key="1">
    <citation type="journal article" date="2015" name="Nat. Genet.">
        <title>The genome and transcriptome of the zoonotic hookworm Ancylostoma ceylanicum identify infection-specific gene families.</title>
        <authorList>
            <person name="Schwarz E.M."/>
            <person name="Hu Y."/>
            <person name="Antoshechkin I."/>
            <person name="Miller M.M."/>
            <person name="Sternberg P.W."/>
            <person name="Aroian R.V."/>
        </authorList>
    </citation>
    <scope>NUCLEOTIDE SEQUENCE</scope>
    <source>
        <strain evidence="5">HY135</strain>
    </source>
</reference>
<dbReference type="EMBL" id="JARK01001622">
    <property type="protein sequence ID" value="EYB86063.1"/>
    <property type="molecule type" value="Genomic_DNA"/>
</dbReference>
<keyword evidence="5" id="KW-1185">Reference proteome</keyword>
<dbReference type="PANTHER" id="PTHR23219">
    <property type="entry name" value="TYROSINE-PROTEIN PHOSPHATASE C15H7.3-RELATED"/>
    <property type="match status" value="1"/>
</dbReference>
<sequence>MLFTLIVPLPTRVCHLHILGTLKRGSSMRRTRRSRRDARRFRNSREQTRRDDLSTAAATLTEESTKRQSMREVRRRSVRNSTEIVEERSKRRTRSAEIIDATQHERRIDATQQERRKIKKAPSVAPEVEKVVADFVKYTTETAGIEGLRKECRVVLDYRPQPGTYKRFNACSQFNRYPEVPCLDATRVVLQRSEASDNDYIHANRVKLEKSDREFILTQGPKSNTIEDFWKMIFQEQCAGVVMLCNFYEDGTQSCEEFWPTDSGSYKYYGKMFVNNKRIDHLDQYDVYTLEVLPDGCSNSILTRLAHCTTWPEKAVPSSGRMVLRLIRWTQSLEPGSVAVMCSAGVGRTGTFVAIDAVCTRLFKGFDGKVRDVAIDIRRQRALSIHNELQYFFVYSTVLDYIRAKMPKYHSKVSRFYAELSKV</sequence>
<dbReference type="Proteomes" id="UP000024635">
    <property type="component" value="Unassembled WGS sequence"/>
</dbReference>
<accession>A0A016S627</accession>
<dbReference type="InterPro" id="IPR000387">
    <property type="entry name" value="Tyr_Pase_dom"/>
</dbReference>
<dbReference type="STRING" id="53326.A0A016S627"/>
<dbReference type="InterPro" id="IPR000242">
    <property type="entry name" value="PTP_cat"/>
</dbReference>
<dbReference type="AlphaFoldDB" id="A0A016S627"/>
<dbReference type="SUPFAM" id="SSF52799">
    <property type="entry name" value="(Phosphotyrosine protein) phosphatases II"/>
    <property type="match status" value="1"/>
</dbReference>
<feature type="compositionally biased region" description="Basic and acidic residues" evidence="1">
    <location>
        <begin position="85"/>
        <end position="98"/>
    </location>
</feature>
<feature type="compositionally biased region" description="Basic and acidic residues" evidence="1">
    <location>
        <begin position="63"/>
        <end position="72"/>
    </location>
</feature>
<dbReference type="GO" id="GO:0004725">
    <property type="term" value="F:protein tyrosine phosphatase activity"/>
    <property type="evidence" value="ECO:0007669"/>
    <property type="project" value="InterPro"/>
</dbReference>
<dbReference type="Gene3D" id="3.90.190.10">
    <property type="entry name" value="Protein tyrosine phosphatase superfamily"/>
    <property type="match status" value="1"/>
</dbReference>
<comment type="caution">
    <text evidence="4">The sequence shown here is derived from an EMBL/GenBank/DDBJ whole genome shotgun (WGS) entry which is preliminary data.</text>
</comment>
<dbReference type="CDD" id="cd00047">
    <property type="entry name" value="PTPc"/>
    <property type="match status" value="1"/>
</dbReference>
<dbReference type="SMART" id="SM00404">
    <property type="entry name" value="PTPc_motif"/>
    <property type="match status" value="1"/>
</dbReference>
<proteinExistence type="predicted"/>
<evidence type="ECO:0000256" key="1">
    <source>
        <dbReference type="SAM" id="MobiDB-lite"/>
    </source>
</evidence>
<feature type="domain" description="Tyrosine-protein phosphatase" evidence="2">
    <location>
        <begin position="175"/>
        <end position="401"/>
    </location>
</feature>
<feature type="compositionally biased region" description="Basic and acidic residues" evidence="1">
    <location>
        <begin position="43"/>
        <end position="53"/>
    </location>
</feature>